<evidence type="ECO:0000256" key="10">
    <source>
        <dbReference type="ARBA" id="ARBA00022884"/>
    </source>
</evidence>
<dbReference type="HAMAP" id="MF_01469">
    <property type="entry name" value="RNase_M5"/>
    <property type="match status" value="1"/>
</dbReference>
<evidence type="ECO:0000256" key="3">
    <source>
        <dbReference type="ARBA" id="ARBA00022552"/>
    </source>
</evidence>
<keyword evidence="8 11" id="KW-0378">Hydrolase</keyword>
<dbReference type="Proteomes" id="UP001595843">
    <property type="component" value="Unassembled WGS sequence"/>
</dbReference>
<evidence type="ECO:0000256" key="6">
    <source>
        <dbReference type="ARBA" id="ARBA00022730"/>
    </source>
</evidence>
<evidence type="ECO:0000256" key="7">
    <source>
        <dbReference type="ARBA" id="ARBA00022759"/>
    </source>
</evidence>
<dbReference type="InterPro" id="IPR034141">
    <property type="entry name" value="TOPRIM_RNase_M5-like"/>
</dbReference>
<organism evidence="14 15">
    <name type="scientific">Salinithrix halophila</name>
    <dbReference type="NCBI Taxonomy" id="1485204"/>
    <lineage>
        <taxon>Bacteria</taxon>
        <taxon>Bacillati</taxon>
        <taxon>Bacillota</taxon>
        <taxon>Bacilli</taxon>
        <taxon>Bacillales</taxon>
        <taxon>Thermoactinomycetaceae</taxon>
        <taxon>Salinithrix</taxon>
    </lineage>
</organism>
<dbReference type="PANTHER" id="PTHR39156:SF2">
    <property type="entry name" value="DNA PRIMASE (BACTERIAL TYPE) AND SMALL PRIMASE-LIKE PROTEINS"/>
    <property type="match status" value="1"/>
</dbReference>
<dbReference type="Pfam" id="PF13331">
    <property type="entry name" value="DUF4093"/>
    <property type="match status" value="1"/>
</dbReference>
<keyword evidence="5" id="KW-0479">Metal-binding</keyword>
<evidence type="ECO:0000256" key="9">
    <source>
        <dbReference type="ARBA" id="ARBA00022842"/>
    </source>
</evidence>
<keyword evidence="7 11" id="KW-0255">Endonuclease</keyword>
<evidence type="ECO:0000259" key="13">
    <source>
        <dbReference type="PROSITE" id="PS50880"/>
    </source>
</evidence>
<comment type="subcellular location">
    <subcellularLocation>
        <location evidence="11">Cytoplasm</location>
    </subcellularLocation>
</comment>
<dbReference type="PANTHER" id="PTHR39156">
    <property type="entry name" value="RIBONUCLEASE M5"/>
    <property type="match status" value="1"/>
</dbReference>
<sequence>MIDDSIGPWRKIREVIVVEGKKDTAAVQRAVNADTLETRGSAIGSDKVAEVRRAAEKRGVIILTDPDGAGERIRRILSREVPGCKQAFIPREEARGPKGVGVEYARPESIRRALEEARTEEEAGEPSVSWADYLEAGLAGGAESRRRREKVALALGIGYANGRQFYRRLHLLRITGEEFEEALRRARRDEEND</sequence>
<dbReference type="SUPFAM" id="SSF110455">
    <property type="entry name" value="Toprim domain"/>
    <property type="match status" value="1"/>
</dbReference>
<comment type="function">
    <text evidence="11">Required for correct processing of both the 5' and 3' ends of 5S rRNA precursor. Cleaves both sides of a double-stranded region yielding mature 5S rRNA in one step.</text>
</comment>
<proteinExistence type="inferred from homology"/>
<evidence type="ECO:0000256" key="1">
    <source>
        <dbReference type="ARBA" id="ARBA00022490"/>
    </source>
</evidence>
<evidence type="ECO:0000256" key="5">
    <source>
        <dbReference type="ARBA" id="ARBA00022723"/>
    </source>
</evidence>
<keyword evidence="3 11" id="KW-0698">rRNA processing</keyword>
<keyword evidence="2 11" id="KW-0690">Ribosome biogenesis</keyword>
<dbReference type="SMART" id="SM00493">
    <property type="entry name" value="TOPRIM"/>
    <property type="match status" value="1"/>
</dbReference>
<evidence type="ECO:0000313" key="14">
    <source>
        <dbReference type="EMBL" id="MFC4075555.1"/>
    </source>
</evidence>
<evidence type="ECO:0000256" key="12">
    <source>
        <dbReference type="NCBIfam" id="TIGR00334"/>
    </source>
</evidence>
<keyword evidence="10 11" id="KW-0694">RNA-binding</keyword>
<dbReference type="Pfam" id="PF01751">
    <property type="entry name" value="Toprim"/>
    <property type="match status" value="1"/>
</dbReference>
<keyword evidence="1 11" id="KW-0963">Cytoplasm</keyword>
<keyword evidence="4 11" id="KW-0540">Nuclease</keyword>
<dbReference type="NCBIfam" id="TIGR00334">
    <property type="entry name" value="5S_RNA_mat_M5"/>
    <property type="match status" value="1"/>
</dbReference>
<dbReference type="RefSeq" id="WP_380701575.1">
    <property type="nucleotide sequence ID" value="NZ_JBHSAP010000004.1"/>
</dbReference>
<evidence type="ECO:0000256" key="8">
    <source>
        <dbReference type="ARBA" id="ARBA00022801"/>
    </source>
</evidence>
<name>A0ABV8JB84_9BACL</name>
<dbReference type="InterPro" id="IPR004466">
    <property type="entry name" value="RNase_M5"/>
</dbReference>
<gene>
    <name evidence="11 14" type="primary">rnmV</name>
    <name evidence="14" type="ORF">ACFOUO_01880</name>
</gene>
<accession>A0ABV8JB84</accession>
<dbReference type="InterPro" id="IPR006171">
    <property type="entry name" value="TOPRIM_dom"/>
</dbReference>
<dbReference type="CDD" id="cd01027">
    <property type="entry name" value="TOPRIM_RNase_M5_like"/>
    <property type="match status" value="1"/>
</dbReference>
<dbReference type="EC" id="3.1.26.8" evidence="11 12"/>
<dbReference type="GO" id="GO:0043822">
    <property type="term" value="F:ribonuclease M5 activity"/>
    <property type="evidence" value="ECO:0007669"/>
    <property type="project" value="UniProtKB-EC"/>
</dbReference>
<comment type="similarity">
    <text evidence="11">Belongs to the ribonuclease M5 family.</text>
</comment>
<evidence type="ECO:0000313" key="15">
    <source>
        <dbReference type="Proteomes" id="UP001595843"/>
    </source>
</evidence>
<dbReference type="InterPro" id="IPR025156">
    <property type="entry name" value="RNase_M5_C"/>
</dbReference>
<keyword evidence="6 11" id="KW-0699">rRNA-binding</keyword>
<reference evidence="15" key="1">
    <citation type="journal article" date="2019" name="Int. J. Syst. Evol. Microbiol.">
        <title>The Global Catalogue of Microorganisms (GCM) 10K type strain sequencing project: providing services to taxonomists for standard genome sequencing and annotation.</title>
        <authorList>
            <consortium name="The Broad Institute Genomics Platform"/>
            <consortium name="The Broad Institute Genome Sequencing Center for Infectious Disease"/>
            <person name="Wu L."/>
            <person name="Ma J."/>
        </authorList>
    </citation>
    <scope>NUCLEOTIDE SEQUENCE [LARGE SCALE GENOMIC DNA]</scope>
    <source>
        <strain evidence="15">IBRC-M 10813</strain>
    </source>
</reference>
<comment type="catalytic activity">
    <reaction evidence="11">
        <text>Endonucleolytic cleavage of RNA, removing 21 and 42 nucleotides, respectively, from the 5'- and 3'-termini of a 5S-rRNA precursor.</text>
        <dbReference type="EC" id="3.1.26.8"/>
    </reaction>
</comment>
<evidence type="ECO:0000256" key="4">
    <source>
        <dbReference type="ARBA" id="ARBA00022722"/>
    </source>
</evidence>
<keyword evidence="9" id="KW-0460">Magnesium</keyword>
<dbReference type="Gene3D" id="3.40.1360.10">
    <property type="match status" value="1"/>
</dbReference>
<dbReference type="EMBL" id="JBHSAP010000004">
    <property type="protein sequence ID" value="MFC4075555.1"/>
    <property type="molecule type" value="Genomic_DNA"/>
</dbReference>
<comment type="caution">
    <text evidence="14">The sequence shown here is derived from an EMBL/GenBank/DDBJ whole genome shotgun (WGS) entry which is preliminary data.</text>
</comment>
<keyword evidence="15" id="KW-1185">Reference proteome</keyword>
<protein>
    <recommendedName>
        <fullName evidence="11 12">Ribonuclease M5</fullName>
        <ecNumber evidence="11 12">3.1.26.8</ecNumber>
    </recommendedName>
    <alternativeName>
        <fullName evidence="11">RNase M5</fullName>
    </alternativeName>
    <alternativeName>
        <fullName evidence="11">Ribosomal RNA terminal maturase M5</fullName>
    </alternativeName>
</protein>
<feature type="domain" description="Toprim" evidence="13">
    <location>
        <begin position="13"/>
        <end position="96"/>
    </location>
</feature>
<evidence type="ECO:0000256" key="11">
    <source>
        <dbReference type="HAMAP-Rule" id="MF_01469"/>
    </source>
</evidence>
<dbReference type="PROSITE" id="PS50880">
    <property type="entry name" value="TOPRIM"/>
    <property type="match status" value="1"/>
</dbReference>
<evidence type="ECO:0000256" key="2">
    <source>
        <dbReference type="ARBA" id="ARBA00022517"/>
    </source>
</evidence>